<dbReference type="InterPro" id="IPR000524">
    <property type="entry name" value="Tscrpt_reg_HTH_GntR"/>
</dbReference>
<reference evidence="5 6" key="1">
    <citation type="submission" date="2019-01" db="EMBL/GenBank/DDBJ databases">
        <title>Complete genome sequence of Cohnella hallensis HS21 isolated from Korean fir (Abies koreana) rhizospheric soil.</title>
        <authorList>
            <person name="Jiang L."/>
            <person name="Kang S.W."/>
            <person name="Kim S."/>
            <person name="Jung J."/>
            <person name="Kim C.Y."/>
            <person name="Kim D.H."/>
            <person name="Kim S.W."/>
            <person name="Lee J."/>
        </authorList>
    </citation>
    <scope>NUCLEOTIDE SEQUENCE [LARGE SCALE GENOMIC DNA]</scope>
    <source>
        <strain evidence="5 6">HS21</strain>
    </source>
</reference>
<proteinExistence type="predicted"/>
<accession>A0A3T1D4B9</accession>
<evidence type="ECO:0000259" key="4">
    <source>
        <dbReference type="PROSITE" id="PS50949"/>
    </source>
</evidence>
<sequence>MGNPSLRQQAYEIIHQWIVNGDFPKGTVTSEVQISQKLDMSRTPIRAALQQLELEGYVRIASKHGVIILDSSSQRVSDLLDVVISMVLFSISTSWESKREDLHHMTASMSEAFQALMLKADREESGGFINEFIAFEFELLGQFIRLSSNEEMIKTYHSATSRLFWNHNVRRWQAPFAGETTEQVKNLIHSLSLDIESFREALFLYLHTLKRTWL</sequence>
<gene>
    <name evidence="5" type="ORF">KCTCHS21_23520</name>
</gene>
<dbReference type="CDD" id="cd07377">
    <property type="entry name" value="WHTH_GntR"/>
    <property type="match status" value="1"/>
</dbReference>
<dbReference type="RefSeq" id="WP_130607870.1">
    <property type="nucleotide sequence ID" value="NZ_AP019400.1"/>
</dbReference>
<dbReference type="InterPro" id="IPR036390">
    <property type="entry name" value="WH_DNA-bd_sf"/>
</dbReference>
<dbReference type="Proteomes" id="UP000289856">
    <property type="component" value="Chromosome"/>
</dbReference>
<dbReference type="AlphaFoldDB" id="A0A3T1D4B9"/>
<dbReference type="PROSITE" id="PS50949">
    <property type="entry name" value="HTH_GNTR"/>
    <property type="match status" value="1"/>
</dbReference>
<evidence type="ECO:0000256" key="3">
    <source>
        <dbReference type="ARBA" id="ARBA00023163"/>
    </source>
</evidence>
<keyword evidence="3" id="KW-0804">Transcription</keyword>
<dbReference type="GO" id="GO:0003677">
    <property type="term" value="F:DNA binding"/>
    <property type="evidence" value="ECO:0007669"/>
    <property type="project" value="UniProtKB-KW"/>
</dbReference>
<organism evidence="5 6">
    <name type="scientific">Cohnella abietis</name>
    <dbReference type="NCBI Taxonomy" id="2507935"/>
    <lineage>
        <taxon>Bacteria</taxon>
        <taxon>Bacillati</taxon>
        <taxon>Bacillota</taxon>
        <taxon>Bacilli</taxon>
        <taxon>Bacillales</taxon>
        <taxon>Paenibacillaceae</taxon>
        <taxon>Cohnella</taxon>
    </lineage>
</organism>
<dbReference type="GO" id="GO:0003700">
    <property type="term" value="F:DNA-binding transcription factor activity"/>
    <property type="evidence" value="ECO:0007669"/>
    <property type="project" value="InterPro"/>
</dbReference>
<dbReference type="PANTHER" id="PTHR43537:SF24">
    <property type="entry name" value="GLUCONATE OPERON TRANSCRIPTIONAL REPRESSOR"/>
    <property type="match status" value="1"/>
</dbReference>
<dbReference type="PRINTS" id="PR00035">
    <property type="entry name" value="HTHGNTR"/>
</dbReference>
<dbReference type="Pfam" id="PF00392">
    <property type="entry name" value="GntR"/>
    <property type="match status" value="1"/>
</dbReference>
<keyword evidence="6" id="KW-1185">Reference proteome</keyword>
<keyword evidence="2" id="KW-0238">DNA-binding</keyword>
<dbReference type="SMART" id="SM00345">
    <property type="entry name" value="HTH_GNTR"/>
    <property type="match status" value="1"/>
</dbReference>
<dbReference type="SUPFAM" id="SSF46785">
    <property type="entry name" value="Winged helix' DNA-binding domain"/>
    <property type="match status" value="1"/>
</dbReference>
<protein>
    <recommendedName>
        <fullName evidence="4">HTH gntR-type domain-containing protein</fullName>
    </recommendedName>
</protein>
<dbReference type="OrthoDB" id="574518at2"/>
<dbReference type="PANTHER" id="PTHR43537">
    <property type="entry name" value="TRANSCRIPTIONAL REGULATOR, GNTR FAMILY"/>
    <property type="match status" value="1"/>
</dbReference>
<name>A0A3T1D4B9_9BACL</name>
<dbReference type="InterPro" id="IPR036388">
    <property type="entry name" value="WH-like_DNA-bd_sf"/>
</dbReference>
<feature type="domain" description="HTH gntR-type" evidence="4">
    <location>
        <begin position="4"/>
        <end position="71"/>
    </location>
</feature>
<evidence type="ECO:0000256" key="1">
    <source>
        <dbReference type="ARBA" id="ARBA00023015"/>
    </source>
</evidence>
<dbReference type="KEGG" id="cohn:KCTCHS21_23520"/>
<keyword evidence="1" id="KW-0805">Transcription regulation</keyword>
<evidence type="ECO:0000256" key="2">
    <source>
        <dbReference type="ARBA" id="ARBA00023125"/>
    </source>
</evidence>
<evidence type="ECO:0000313" key="5">
    <source>
        <dbReference type="EMBL" id="BBI32953.1"/>
    </source>
</evidence>
<evidence type="ECO:0000313" key="6">
    <source>
        <dbReference type="Proteomes" id="UP000289856"/>
    </source>
</evidence>
<dbReference type="EMBL" id="AP019400">
    <property type="protein sequence ID" value="BBI32953.1"/>
    <property type="molecule type" value="Genomic_DNA"/>
</dbReference>
<dbReference type="Gene3D" id="1.10.10.10">
    <property type="entry name" value="Winged helix-like DNA-binding domain superfamily/Winged helix DNA-binding domain"/>
    <property type="match status" value="1"/>
</dbReference>